<evidence type="ECO:0000313" key="3">
    <source>
        <dbReference type="Proteomes" id="UP000061227"/>
    </source>
</evidence>
<dbReference type="AlphaFoldDB" id="A0A3F3GVQ0"/>
<proteinExistence type="predicted"/>
<evidence type="ECO:0000313" key="2">
    <source>
        <dbReference type="EMBL" id="GAP03375.1"/>
    </source>
</evidence>
<accession>A0A3F3GVQ0</accession>
<sequence length="113" mass="13393">MFITIILATLVASVLYQDWQIRRARKAIYFFRYHRDLYKNGYDHAEHEAELQNSLLLMVGYDSERMALGDLSQKPMSEAEKSAIIEEMKKKEEQLKKSDEELEQSRLLYESVE</sequence>
<name>A0A3F3GVQ0_9LACO</name>
<reference evidence="2 3" key="1">
    <citation type="journal article" date="2015" name="BMC Genomics">
        <title>Comparative genomics of Fructobacillus spp. and Leuconostoc spp. reveals niche-specific evolution of Fructobacillus spp.</title>
        <authorList>
            <person name="Endo A."/>
            <person name="Tanizawa Y."/>
            <person name="Tanaka N."/>
            <person name="Maeno S."/>
            <person name="Kumar H."/>
            <person name="Shiwa Y."/>
            <person name="Okada S."/>
            <person name="Yoshikawa H."/>
            <person name="Dicks L."/>
            <person name="Nakagawa J."/>
            <person name="Arita M."/>
        </authorList>
    </citation>
    <scope>NUCLEOTIDE SEQUENCE [LARGE SCALE GENOMIC DNA]</scope>
    <source>
        <strain evidence="2 3">DSM 15468</strain>
    </source>
</reference>
<protein>
    <submittedName>
        <fullName evidence="2">Uncharacterized protein</fullName>
    </submittedName>
</protein>
<feature type="coiled-coil region" evidence="1">
    <location>
        <begin position="81"/>
        <end position="108"/>
    </location>
</feature>
<gene>
    <name evidence="2" type="ORF">FPFC_060980</name>
</gene>
<dbReference type="Proteomes" id="UP000061227">
    <property type="component" value="Unassembled WGS sequence"/>
</dbReference>
<dbReference type="RefSeq" id="WP_059379084.1">
    <property type="nucleotide sequence ID" value="NZ_DF968068.1"/>
</dbReference>
<keyword evidence="1" id="KW-0175">Coiled coil</keyword>
<organism evidence="2 3">
    <name type="scientific">Fructobacillus pseudoficulneus</name>
    <dbReference type="NCBI Taxonomy" id="220714"/>
    <lineage>
        <taxon>Bacteria</taxon>
        <taxon>Bacillati</taxon>
        <taxon>Bacillota</taxon>
        <taxon>Bacilli</taxon>
        <taxon>Lactobacillales</taxon>
        <taxon>Lactobacillaceae</taxon>
        <taxon>Fructobacillus</taxon>
    </lineage>
</organism>
<keyword evidence="3" id="KW-1185">Reference proteome</keyword>
<evidence type="ECO:0000256" key="1">
    <source>
        <dbReference type="SAM" id="Coils"/>
    </source>
</evidence>
<dbReference type="EMBL" id="DF968068">
    <property type="protein sequence ID" value="GAP03375.1"/>
    <property type="molecule type" value="Genomic_DNA"/>
</dbReference>